<dbReference type="InterPro" id="IPR018707">
    <property type="entry name" value="LpxR"/>
</dbReference>
<dbReference type="InterPro" id="IPR037107">
    <property type="entry name" value="Put_OMP_sf"/>
</dbReference>
<name>A0ABX7SVQ9_9FLAO</name>
<proteinExistence type="predicted"/>
<evidence type="ECO:0000313" key="2">
    <source>
        <dbReference type="Proteomes" id="UP000663935"/>
    </source>
</evidence>
<organism evidence="1 2">
    <name type="scientific">Polaribacter batillariae</name>
    <dbReference type="NCBI Taxonomy" id="2808900"/>
    <lineage>
        <taxon>Bacteria</taxon>
        <taxon>Pseudomonadati</taxon>
        <taxon>Bacteroidota</taxon>
        <taxon>Flavobacteriia</taxon>
        <taxon>Flavobacteriales</taxon>
        <taxon>Flavobacteriaceae</taxon>
    </lineage>
</organism>
<dbReference type="EMBL" id="CP071795">
    <property type="protein sequence ID" value="QTD38320.1"/>
    <property type="molecule type" value="Genomic_DNA"/>
</dbReference>
<evidence type="ECO:0000313" key="1">
    <source>
        <dbReference type="EMBL" id="QTD38320.1"/>
    </source>
</evidence>
<dbReference type="Proteomes" id="UP000663935">
    <property type="component" value="Chromosome"/>
</dbReference>
<dbReference type="Pfam" id="PF09982">
    <property type="entry name" value="LpxR"/>
    <property type="match status" value="1"/>
</dbReference>
<sequence length="316" mass="36792">MKKISFILFALATLTIFSQQKLSKEISFITENDLYVSINDDRYYTNGAFLSYRYLSKYKKENLEKRILEWSVGHEMYSPYRSIAVFKEDHDRPFAAYLYGGFGIDRIYKNNQTFKTSIQLGIIGAYAYGKELQNFIHNIYGFKEAVGWKYQVKNALALNFNVEFNKLLLKNNTNYFDVSWVNSANAGTVFTNISTGFYGRIGFKPLQNLVNSIAFNSNINNNNTRYFREVESFMFIKPTLRYALYDATLQGSFLNKKSEVTNELVPLVFNLEIGLKFTANRFRFGYTFNYNSNKSKNLRFDNGHKYGSIQIGYLLK</sequence>
<gene>
    <name evidence="1" type="ORF">JL193_03195</name>
</gene>
<protein>
    <submittedName>
        <fullName evidence="1">Lipid A deacylase LpxR family protein</fullName>
    </submittedName>
</protein>
<keyword evidence="2" id="KW-1185">Reference proteome</keyword>
<accession>A0ABX7SVQ9</accession>
<dbReference type="Gene3D" id="2.40.128.140">
    <property type="entry name" value="Outer membrane protein"/>
    <property type="match status" value="1"/>
</dbReference>
<reference evidence="1 2" key="1">
    <citation type="submission" date="2021-03" db="EMBL/GenBank/DDBJ databases">
        <title>Complete genome of Polaribacter_sp.G4M1.</title>
        <authorList>
            <person name="Jeong S.W."/>
            <person name="Bae J.W."/>
        </authorList>
    </citation>
    <scope>NUCLEOTIDE SEQUENCE [LARGE SCALE GENOMIC DNA]</scope>
    <source>
        <strain evidence="1 2">G4M1</strain>
    </source>
</reference>
<dbReference type="RefSeq" id="WP_207972454.1">
    <property type="nucleotide sequence ID" value="NZ_CP071795.1"/>
</dbReference>